<comment type="subcellular location">
    <subcellularLocation>
        <location evidence="1">Cytoplasm</location>
        <location evidence="1">Cytosol</location>
    </subcellularLocation>
</comment>
<comment type="function">
    <text evidence="5">Substrate-binding subunit (component A) of the Rab geranylgeranyltransferase (GGTase) complex. Binds unprenylated Rab proteins and presents the substrate peptide to the catalytic component B. The component A is thought to be regenerated by transferring its prenylated Rab back to the donor membrane.</text>
</comment>
<keyword evidence="4 5" id="KW-0963">Cytoplasm</keyword>
<accession>A0A6J2YCT0</accession>
<dbReference type="SUPFAM" id="SSF51905">
    <property type="entry name" value="FAD/NAD(P)-binding domain"/>
    <property type="match status" value="1"/>
</dbReference>
<dbReference type="GO" id="GO:0005968">
    <property type="term" value="C:Rab-protein geranylgeranyltransferase complex"/>
    <property type="evidence" value="ECO:0007669"/>
    <property type="project" value="UniProtKB-UniRule"/>
</dbReference>
<dbReference type="GeneID" id="115886084"/>
<evidence type="ECO:0000256" key="2">
    <source>
        <dbReference type="ARBA" id="ARBA00005593"/>
    </source>
</evidence>
<evidence type="ECO:0000313" key="7">
    <source>
        <dbReference type="Proteomes" id="UP000504635"/>
    </source>
</evidence>
<dbReference type="AlphaFoldDB" id="A0A6J2YCT0"/>
<keyword evidence="7" id="KW-1185">Reference proteome</keyword>
<organism evidence="7 8">
    <name type="scientific">Sitophilus oryzae</name>
    <name type="common">Rice weevil</name>
    <name type="synonym">Curculio oryzae</name>
    <dbReference type="NCBI Taxonomy" id="7048"/>
    <lineage>
        <taxon>Eukaryota</taxon>
        <taxon>Metazoa</taxon>
        <taxon>Ecdysozoa</taxon>
        <taxon>Arthropoda</taxon>
        <taxon>Hexapoda</taxon>
        <taxon>Insecta</taxon>
        <taxon>Pterygota</taxon>
        <taxon>Neoptera</taxon>
        <taxon>Endopterygota</taxon>
        <taxon>Coleoptera</taxon>
        <taxon>Polyphaga</taxon>
        <taxon>Cucujiformia</taxon>
        <taxon>Curculionidae</taxon>
        <taxon>Dryophthorinae</taxon>
        <taxon>Sitophilus</taxon>
    </lineage>
</organism>
<dbReference type="InParanoid" id="A0A6J2YCT0"/>
<reference evidence="8" key="1">
    <citation type="submission" date="2025-08" db="UniProtKB">
        <authorList>
            <consortium name="RefSeq"/>
        </authorList>
    </citation>
    <scope>IDENTIFICATION</scope>
    <source>
        <tissue evidence="8">Gonads</tissue>
    </source>
</reference>
<dbReference type="InterPro" id="IPR001738">
    <property type="entry name" value="Rab_escort"/>
</dbReference>
<dbReference type="GO" id="GO:0005096">
    <property type="term" value="F:GTPase activator activity"/>
    <property type="evidence" value="ECO:0007669"/>
    <property type="project" value="UniProtKB-UniRule"/>
</dbReference>
<dbReference type="GO" id="GO:0016192">
    <property type="term" value="P:vesicle-mediated transport"/>
    <property type="evidence" value="ECO:0007669"/>
    <property type="project" value="TreeGrafter"/>
</dbReference>
<dbReference type="InterPro" id="IPR054420">
    <property type="entry name" value="RAE1_2_domI_C"/>
</dbReference>
<protein>
    <recommendedName>
        <fullName evidence="5">Rab proteins geranylgeranyltransferase component A</fullName>
    </recommendedName>
</protein>
<dbReference type="Pfam" id="PF22603">
    <property type="entry name" value="RAE1_2_domI_C"/>
    <property type="match status" value="1"/>
</dbReference>
<dbReference type="Proteomes" id="UP000504635">
    <property type="component" value="Unplaced"/>
</dbReference>
<dbReference type="Gene3D" id="3.50.50.60">
    <property type="entry name" value="FAD/NAD(P)-binding domain"/>
    <property type="match status" value="1"/>
</dbReference>
<evidence type="ECO:0000256" key="4">
    <source>
        <dbReference type="ARBA" id="ARBA00022490"/>
    </source>
</evidence>
<gene>
    <name evidence="8" type="primary">LOC115886084</name>
</gene>
<dbReference type="GO" id="GO:0006886">
    <property type="term" value="P:intracellular protein transport"/>
    <property type="evidence" value="ECO:0007669"/>
    <property type="project" value="InterPro"/>
</dbReference>
<comment type="similarity">
    <text evidence="2 5">Belongs to the Rab GDI family.</text>
</comment>
<evidence type="ECO:0000259" key="6">
    <source>
        <dbReference type="Pfam" id="PF22603"/>
    </source>
</evidence>
<dbReference type="PANTHER" id="PTHR11787">
    <property type="entry name" value="RAB GDP-DISSOCIATION INHIBITOR"/>
    <property type="match status" value="1"/>
</dbReference>
<dbReference type="Gene3D" id="1.10.405.10">
    <property type="entry name" value="Guanine Nucleotide Dissociation Inhibitor, domain 1"/>
    <property type="match status" value="1"/>
</dbReference>
<dbReference type="InterPro" id="IPR036188">
    <property type="entry name" value="FAD/NAD-bd_sf"/>
</dbReference>
<dbReference type="FunFam" id="1.10.405.10:FF:000003">
    <property type="entry name" value="Rab proteins geranylgeranyltransferase component A"/>
    <property type="match status" value="1"/>
</dbReference>
<dbReference type="PANTHER" id="PTHR11787:SF4">
    <property type="entry name" value="CHM, RAB ESCORT PROTEIN 1"/>
    <property type="match status" value="1"/>
</dbReference>
<dbReference type="CTD" id="37246"/>
<dbReference type="InterPro" id="IPR018203">
    <property type="entry name" value="GDP_dissociation_inhibitor"/>
</dbReference>
<dbReference type="PRINTS" id="PR00891">
    <property type="entry name" value="RABGDIREP"/>
</dbReference>
<dbReference type="FunCoup" id="A0A6J2YCT0">
    <property type="interactions" value="512"/>
</dbReference>
<sequence>MDNELPSEFDLIVVGTGLTESIISAAASRIGKSVLHIDSNDYYGEQWASFNFKSLHNCTFSNNIKKHTENSSDLLNFNNDSFNIRNFSAEWHVPEKIGIYCKNDDSKNRQIESVINDSLKLEENNENSVFLREEILNNSRKFNIDLMPKLHFARGDFIELLISSNIARYAEYKSVSRILTWLNNQIEAVPCSRSDVFANNKVSVIEKRILMKLLSLVDKNDNTTGKYTILWGNLQWYNSYFLDSKDKTFLEFLKSKKLTTNLIHFVLYAISQGTDSTSCIDGMANTKRFLNSLGRFGKTPFLFSMYGSGETTQAFCRLSAVFGGIFALNQPIAGLKLDNNRVTSLLNGSQEIKAEHFVLNIEKAPVELVNNLKVTDYISRAVLITNRSIMPSEQEHLTLLIYPPEDKGNSVTLIEMGHLTGTCPQNFYLVHLITKQQSNPKDDFKHVVANLFESNYTHLQVDGKPNMLWACYFSIPNTSDLKLNDNDHLNVHLCDGPDLDLDYDYTVKKAKDIFQRIYPDIEFLPRAPDPDEIIFGEEEQSKLNDVCISETPPK</sequence>
<dbReference type="SUPFAM" id="SSF54373">
    <property type="entry name" value="FAD-linked reductases, C-terminal domain"/>
    <property type="match status" value="1"/>
</dbReference>
<evidence type="ECO:0000313" key="8">
    <source>
        <dbReference type="RefSeq" id="XP_030760989.1"/>
    </source>
</evidence>
<feature type="domain" description="RAE1/2" evidence="6">
    <location>
        <begin position="378"/>
        <end position="498"/>
    </location>
</feature>
<dbReference type="GO" id="GO:0005092">
    <property type="term" value="F:GDP-dissociation inhibitor activity"/>
    <property type="evidence" value="ECO:0007669"/>
    <property type="project" value="InterPro"/>
</dbReference>
<evidence type="ECO:0000256" key="1">
    <source>
        <dbReference type="ARBA" id="ARBA00004514"/>
    </source>
</evidence>
<name>A0A6J2YCT0_SITOR</name>
<dbReference type="KEGG" id="soy:115886084"/>
<evidence type="ECO:0000256" key="3">
    <source>
        <dbReference type="ARBA" id="ARBA00022468"/>
    </source>
</evidence>
<dbReference type="PIRSF" id="PIRSF016550">
    <property type="entry name" value="Rab_ger_ger_transf_A_euk"/>
    <property type="match status" value="1"/>
</dbReference>
<evidence type="ECO:0000256" key="5">
    <source>
        <dbReference type="PIRNR" id="PIRNR016550"/>
    </source>
</evidence>
<dbReference type="GO" id="GO:0005634">
    <property type="term" value="C:nucleus"/>
    <property type="evidence" value="ECO:0007669"/>
    <property type="project" value="TreeGrafter"/>
</dbReference>
<dbReference type="Pfam" id="PF00996">
    <property type="entry name" value="GDI"/>
    <property type="match status" value="1"/>
</dbReference>
<dbReference type="GO" id="GO:0007264">
    <property type="term" value="P:small GTPase-mediated signal transduction"/>
    <property type="evidence" value="ECO:0007669"/>
    <property type="project" value="UniProtKB-UniRule"/>
</dbReference>
<dbReference type="RefSeq" id="XP_030760989.1">
    <property type="nucleotide sequence ID" value="XM_030905129.1"/>
</dbReference>
<dbReference type="GO" id="GO:0005829">
    <property type="term" value="C:cytosol"/>
    <property type="evidence" value="ECO:0007669"/>
    <property type="project" value="UniProtKB-SubCell"/>
</dbReference>
<proteinExistence type="inferred from homology"/>
<dbReference type="OrthoDB" id="1923006at2759"/>
<dbReference type="Gene3D" id="3.30.519.10">
    <property type="entry name" value="Guanine Nucleotide Dissociation Inhibitor, domain 2"/>
    <property type="match status" value="1"/>
</dbReference>
<keyword evidence="3 5" id="KW-0343">GTPase activation</keyword>